<gene>
    <name evidence="1" type="ORF">ERS013165_01608</name>
</gene>
<sequence>MHPALGFNLRGSATSFTIGFVRPMGCHPFIRHLIHIFGTDLHFNWNAVGANHGSVQRLIAVGFRDGNVIFHPRWARLVQAMHLTQHAIAGICGIHHNPKRVNIHNGVKALLFGFHLVVDGEQVFLTTHHASRQPHFL</sequence>
<dbReference type="EMBL" id="CWOW01000007">
    <property type="protein sequence ID" value="CSA45337.1"/>
    <property type="molecule type" value="Genomic_DNA"/>
</dbReference>
<name>A0A655XAU8_VIBCL</name>
<evidence type="ECO:0000313" key="1">
    <source>
        <dbReference type="EMBL" id="CSA45337.1"/>
    </source>
</evidence>
<proteinExistence type="predicted"/>
<dbReference type="AlphaFoldDB" id="A0A655XAU8"/>
<organism evidence="1 2">
    <name type="scientific">Vibrio cholerae</name>
    <dbReference type="NCBI Taxonomy" id="666"/>
    <lineage>
        <taxon>Bacteria</taxon>
        <taxon>Pseudomonadati</taxon>
        <taxon>Pseudomonadota</taxon>
        <taxon>Gammaproteobacteria</taxon>
        <taxon>Vibrionales</taxon>
        <taxon>Vibrionaceae</taxon>
        <taxon>Vibrio</taxon>
    </lineage>
</organism>
<accession>A0A655XAU8</accession>
<protein>
    <submittedName>
        <fullName evidence="1">Uncharacterized protein</fullName>
    </submittedName>
</protein>
<evidence type="ECO:0000313" key="2">
    <source>
        <dbReference type="Proteomes" id="UP000044806"/>
    </source>
</evidence>
<reference evidence="1 2" key="1">
    <citation type="submission" date="2015-07" db="EMBL/GenBank/DDBJ databases">
        <authorList>
            <consortium name="Pathogen Informatics"/>
        </authorList>
    </citation>
    <scope>NUCLEOTIDE SEQUENCE [LARGE SCALE GENOMIC DNA]</scope>
    <source>
        <strain evidence="1 2">A51</strain>
    </source>
</reference>
<dbReference type="Proteomes" id="UP000044806">
    <property type="component" value="Unassembled WGS sequence"/>
</dbReference>